<keyword evidence="5" id="KW-0411">Iron-sulfur</keyword>
<dbReference type="CDD" id="cd01335">
    <property type="entry name" value="Radical_SAM"/>
    <property type="match status" value="1"/>
</dbReference>
<evidence type="ECO:0000313" key="9">
    <source>
        <dbReference type="Proteomes" id="UP000619457"/>
    </source>
</evidence>
<gene>
    <name evidence="8" type="ORF">GCM10007049_12190</name>
</gene>
<feature type="domain" description="Radical SAM core" evidence="6">
    <location>
        <begin position="23"/>
        <end position="136"/>
    </location>
</feature>
<proteinExistence type="predicted"/>
<feature type="domain" description="4Fe4S-binding SPASM" evidence="7">
    <location>
        <begin position="192"/>
        <end position="258"/>
    </location>
</feature>
<dbReference type="PANTHER" id="PTHR11228">
    <property type="entry name" value="RADICAL SAM DOMAIN PROTEIN"/>
    <property type="match status" value="1"/>
</dbReference>
<evidence type="ECO:0008006" key="10">
    <source>
        <dbReference type="Google" id="ProtNLM"/>
    </source>
</evidence>
<evidence type="ECO:0000259" key="6">
    <source>
        <dbReference type="Pfam" id="PF04055"/>
    </source>
</evidence>
<evidence type="ECO:0000259" key="7">
    <source>
        <dbReference type="Pfam" id="PF13186"/>
    </source>
</evidence>
<reference evidence="8" key="2">
    <citation type="submission" date="2020-09" db="EMBL/GenBank/DDBJ databases">
        <authorList>
            <person name="Sun Q."/>
            <person name="Kim S."/>
        </authorList>
    </citation>
    <scope>NUCLEOTIDE SEQUENCE</scope>
    <source>
        <strain evidence="8">KCTC 12368</strain>
    </source>
</reference>
<dbReference type="EMBL" id="BMWX01000002">
    <property type="protein sequence ID" value="GGZ21117.1"/>
    <property type="molecule type" value="Genomic_DNA"/>
</dbReference>
<evidence type="ECO:0000256" key="2">
    <source>
        <dbReference type="ARBA" id="ARBA00022691"/>
    </source>
</evidence>
<dbReference type="AlphaFoldDB" id="A0A918PSE9"/>
<dbReference type="InterPro" id="IPR058240">
    <property type="entry name" value="rSAM_sf"/>
</dbReference>
<dbReference type="PANTHER" id="PTHR11228:SF7">
    <property type="entry name" value="PQQA PEPTIDE CYCLASE"/>
    <property type="match status" value="1"/>
</dbReference>
<evidence type="ECO:0000256" key="5">
    <source>
        <dbReference type="ARBA" id="ARBA00023014"/>
    </source>
</evidence>
<keyword evidence="9" id="KW-1185">Reference proteome</keyword>
<dbReference type="InterPro" id="IPR013785">
    <property type="entry name" value="Aldolase_TIM"/>
</dbReference>
<dbReference type="GO" id="GO:0003824">
    <property type="term" value="F:catalytic activity"/>
    <property type="evidence" value="ECO:0007669"/>
    <property type="project" value="InterPro"/>
</dbReference>
<dbReference type="InterPro" id="IPR023885">
    <property type="entry name" value="4Fe4S-binding_SPASM_dom"/>
</dbReference>
<dbReference type="InterPro" id="IPR007197">
    <property type="entry name" value="rSAM"/>
</dbReference>
<dbReference type="GO" id="GO:0051536">
    <property type="term" value="F:iron-sulfur cluster binding"/>
    <property type="evidence" value="ECO:0007669"/>
    <property type="project" value="UniProtKB-KW"/>
</dbReference>
<dbReference type="SUPFAM" id="SSF102114">
    <property type="entry name" value="Radical SAM enzymes"/>
    <property type="match status" value="1"/>
</dbReference>
<dbReference type="InterPro" id="IPR050377">
    <property type="entry name" value="Radical_SAM_PqqE_MftC-like"/>
</dbReference>
<organism evidence="8 9">
    <name type="scientific">Echinicola pacifica</name>
    <dbReference type="NCBI Taxonomy" id="346377"/>
    <lineage>
        <taxon>Bacteria</taxon>
        <taxon>Pseudomonadati</taxon>
        <taxon>Bacteroidota</taxon>
        <taxon>Cytophagia</taxon>
        <taxon>Cytophagales</taxon>
        <taxon>Cyclobacteriaceae</taxon>
        <taxon>Echinicola</taxon>
    </lineage>
</organism>
<dbReference type="Proteomes" id="UP000619457">
    <property type="component" value="Unassembled WGS sequence"/>
</dbReference>
<name>A0A918PSE9_9BACT</name>
<dbReference type="Gene3D" id="3.20.20.70">
    <property type="entry name" value="Aldolase class I"/>
    <property type="match status" value="1"/>
</dbReference>
<keyword evidence="2" id="KW-0949">S-adenosyl-L-methionine</keyword>
<sequence length="259" mass="29978">MLDTALYQKIIQEVSPHLAYLHLYFQGEPFLHPQFLELVKYADQHKIFTATSTNAHFLNEKTVPQVLDSGLKQLIVSVDGATQEVYENYRIGGKLDRVLAGIDLLIKSRRARHQHFPQVIFQFLVTGQNEHELSKIKSLAKSLGVDELQLKTAQIYNYENGSPLIPSDLRYSRYLPDGMGKWKLKKELRDKCWRMWQGAVITWDGDVLPCCYDKDGKYTMGNIGITRLAEIWKNVKYGSFRNQIFLDRSEIDICKNCME</sequence>
<comment type="caution">
    <text evidence="8">The sequence shown here is derived from an EMBL/GenBank/DDBJ whole genome shotgun (WGS) entry which is preliminary data.</text>
</comment>
<dbReference type="Pfam" id="PF04055">
    <property type="entry name" value="Radical_SAM"/>
    <property type="match status" value="1"/>
</dbReference>
<protein>
    <recommendedName>
        <fullName evidence="10">Radical SAM additional 4Fe4S-binding SPASM domain-containing protein</fullName>
    </recommendedName>
</protein>
<evidence type="ECO:0000256" key="1">
    <source>
        <dbReference type="ARBA" id="ARBA00001966"/>
    </source>
</evidence>
<evidence type="ECO:0000256" key="3">
    <source>
        <dbReference type="ARBA" id="ARBA00022723"/>
    </source>
</evidence>
<evidence type="ECO:0000313" key="8">
    <source>
        <dbReference type="EMBL" id="GGZ21117.1"/>
    </source>
</evidence>
<comment type="cofactor">
    <cofactor evidence="1">
        <name>[4Fe-4S] cluster</name>
        <dbReference type="ChEBI" id="CHEBI:49883"/>
    </cofactor>
</comment>
<keyword evidence="3" id="KW-0479">Metal-binding</keyword>
<keyword evidence="4" id="KW-0408">Iron</keyword>
<accession>A0A918PSE9</accession>
<dbReference type="GO" id="GO:0046872">
    <property type="term" value="F:metal ion binding"/>
    <property type="evidence" value="ECO:0007669"/>
    <property type="project" value="UniProtKB-KW"/>
</dbReference>
<evidence type="ECO:0000256" key="4">
    <source>
        <dbReference type="ARBA" id="ARBA00023004"/>
    </source>
</evidence>
<dbReference type="Pfam" id="PF13186">
    <property type="entry name" value="SPASM"/>
    <property type="match status" value="1"/>
</dbReference>
<reference evidence="8" key="1">
    <citation type="journal article" date="2014" name="Int. J. Syst. Evol. Microbiol.">
        <title>Complete genome sequence of Corynebacterium casei LMG S-19264T (=DSM 44701T), isolated from a smear-ripened cheese.</title>
        <authorList>
            <consortium name="US DOE Joint Genome Institute (JGI-PGF)"/>
            <person name="Walter F."/>
            <person name="Albersmeier A."/>
            <person name="Kalinowski J."/>
            <person name="Ruckert C."/>
        </authorList>
    </citation>
    <scope>NUCLEOTIDE SEQUENCE</scope>
    <source>
        <strain evidence="8">KCTC 12368</strain>
    </source>
</reference>